<sequence>MLPQEHSECSCGYFYTTCHTRTINCGNPAGEIFDGSKRRLAPSWRSSAPRNVSPTPASEIENPMPAAQGPSGDLHRGQATSLTWFGAPVEKGLSLPIQRCSFNPGFHPCTARTGDPDPIISAR</sequence>
<evidence type="ECO:0000313" key="1">
    <source>
        <dbReference type="EMBL" id="KAF2629006.1"/>
    </source>
</evidence>
<evidence type="ECO:0000313" key="2">
    <source>
        <dbReference type="Proteomes" id="UP000799754"/>
    </source>
</evidence>
<organism evidence="1 2">
    <name type="scientific">Macroventuria anomochaeta</name>
    <dbReference type="NCBI Taxonomy" id="301207"/>
    <lineage>
        <taxon>Eukaryota</taxon>
        <taxon>Fungi</taxon>
        <taxon>Dikarya</taxon>
        <taxon>Ascomycota</taxon>
        <taxon>Pezizomycotina</taxon>
        <taxon>Dothideomycetes</taxon>
        <taxon>Pleosporomycetidae</taxon>
        <taxon>Pleosporales</taxon>
        <taxon>Pleosporineae</taxon>
        <taxon>Didymellaceae</taxon>
        <taxon>Macroventuria</taxon>
    </lineage>
</organism>
<protein>
    <submittedName>
        <fullName evidence="1">Uncharacterized protein</fullName>
    </submittedName>
</protein>
<gene>
    <name evidence="1" type="ORF">BU25DRAFT_25423</name>
</gene>
<accession>A0ACB6S4B9</accession>
<dbReference type="Proteomes" id="UP000799754">
    <property type="component" value="Unassembled WGS sequence"/>
</dbReference>
<proteinExistence type="predicted"/>
<reference evidence="1" key="1">
    <citation type="journal article" date="2020" name="Stud. Mycol.">
        <title>101 Dothideomycetes genomes: a test case for predicting lifestyles and emergence of pathogens.</title>
        <authorList>
            <person name="Haridas S."/>
            <person name="Albert R."/>
            <person name="Binder M."/>
            <person name="Bloem J."/>
            <person name="Labutti K."/>
            <person name="Salamov A."/>
            <person name="Andreopoulos B."/>
            <person name="Baker S."/>
            <person name="Barry K."/>
            <person name="Bills G."/>
            <person name="Bluhm B."/>
            <person name="Cannon C."/>
            <person name="Castanera R."/>
            <person name="Culley D."/>
            <person name="Daum C."/>
            <person name="Ezra D."/>
            <person name="Gonzalez J."/>
            <person name="Henrissat B."/>
            <person name="Kuo A."/>
            <person name="Liang C."/>
            <person name="Lipzen A."/>
            <person name="Lutzoni F."/>
            <person name="Magnuson J."/>
            <person name="Mondo S."/>
            <person name="Nolan M."/>
            <person name="Ohm R."/>
            <person name="Pangilinan J."/>
            <person name="Park H.-J."/>
            <person name="Ramirez L."/>
            <person name="Alfaro M."/>
            <person name="Sun H."/>
            <person name="Tritt A."/>
            <person name="Yoshinaga Y."/>
            <person name="Zwiers L.-H."/>
            <person name="Turgeon B."/>
            <person name="Goodwin S."/>
            <person name="Spatafora J."/>
            <person name="Crous P."/>
            <person name="Grigoriev I."/>
        </authorList>
    </citation>
    <scope>NUCLEOTIDE SEQUENCE</scope>
    <source>
        <strain evidence="1">CBS 525.71</strain>
    </source>
</reference>
<dbReference type="EMBL" id="MU006711">
    <property type="protein sequence ID" value="KAF2629006.1"/>
    <property type="molecule type" value="Genomic_DNA"/>
</dbReference>
<comment type="caution">
    <text evidence="1">The sequence shown here is derived from an EMBL/GenBank/DDBJ whole genome shotgun (WGS) entry which is preliminary data.</text>
</comment>
<name>A0ACB6S4B9_9PLEO</name>
<keyword evidence="2" id="KW-1185">Reference proteome</keyword>